<evidence type="ECO:0000313" key="1">
    <source>
        <dbReference type="EMBL" id="ELP88650.1"/>
    </source>
</evidence>
<dbReference type="KEGG" id="eiv:EIN_514380"/>
<feature type="non-terminal residue" evidence="1">
    <location>
        <position position="114"/>
    </location>
</feature>
<dbReference type="EMBL" id="KB206717">
    <property type="protein sequence ID" value="ELP88650.1"/>
    <property type="molecule type" value="Genomic_DNA"/>
</dbReference>
<gene>
    <name evidence="1" type="ORF">EIN_514380</name>
</gene>
<reference evidence="1 2" key="1">
    <citation type="submission" date="2012-10" db="EMBL/GenBank/DDBJ databases">
        <authorList>
            <person name="Zafar N."/>
            <person name="Inman J."/>
            <person name="Hall N."/>
            <person name="Lorenzi H."/>
            <person name="Caler E."/>
        </authorList>
    </citation>
    <scope>NUCLEOTIDE SEQUENCE [LARGE SCALE GENOMIC DNA]</scope>
    <source>
        <strain evidence="1 2">IP1</strain>
    </source>
</reference>
<evidence type="ECO:0000313" key="2">
    <source>
        <dbReference type="Proteomes" id="UP000014680"/>
    </source>
</evidence>
<proteinExistence type="predicted"/>
<dbReference type="AlphaFoldDB" id="A0A0A1U9E4"/>
<sequence length="114" mass="13451">MLRLSGYHIMIVSKYLEFFNNTNFINLEFVCKKFGGNMEKFHFNPIPLDYKTIGYYSNIETLHLWDVKNENFKNGFIINKRENKDKSLCGSMLISRLLTITKIETSNLKMLLTL</sequence>
<feature type="non-terminal residue" evidence="1">
    <location>
        <position position="1"/>
    </location>
</feature>
<accession>A0A0A1U9E4</accession>
<keyword evidence="2" id="KW-1185">Reference proteome</keyword>
<protein>
    <submittedName>
        <fullName evidence="1">Leucine rich repeat containing protein BspA family protein</fullName>
    </submittedName>
</protein>
<dbReference type="Proteomes" id="UP000014680">
    <property type="component" value="Unassembled WGS sequence"/>
</dbReference>
<name>A0A0A1U9E4_ENTIV</name>
<dbReference type="OMA" id="LREYNNW"/>
<dbReference type="RefSeq" id="XP_004255421.1">
    <property type="nucleotide sequence ID" value="XM_004255373.1"/>
</dbReference>
<dbReference type="VEuPathDB" id="AmoebaDB:EIN_514380"/>
<dbReference type="GeneID" id="14887632"/>
<organism evidence="1 2">
    <name type="scientific">Entamoeba invadens IP1</name>
    <dbReference type="NCBI Taxonomy" id="370355"/>
    <lineage>
        <taxon>Eukaryota</taxon>
        <taxon>Amoebozoa</taxon>
        <taxon>Evosea</taxon>
        <taxon>Archamoebae</taxon>
        <taxon>Mastigamoebida</taxon>
        <taxon>Entamoebidae</taxon>
        <taxon>Entamoeba</taxon>
    </lineage>
</organism>